<evidence type="ECO:0000313" key="2">
    <source>
        <dbReference type="EMBL" id="GAA4037455.1"/>
    </source>
</evidence>
<organism evidence="2 3">
    <name type="scientific">Hymenobacter glaciei</name>
    <dbReference type="NCBI Taxonomy" id="877209"/>
    <lineage>
        <taxon>Bacteria</taxon>
        <taxon>Pseudomonadati</taxon>
        <taxon>Bacteroidota</taxon>
        <taxon>Cytophagia</taxon>
        <taxon>Cytophagales</taxon>
        <taxon>Hymenobacteraceae</taxon>
        <taxon>Hymenobacter</taxon>
    </lineage>
</organism>
<name>A0ABP7U7M6_9BACT</name>
<dbReference type="RefSeq" id="WP_345054406.1">
    <property type="nucleotide sequence ID" value="NZ_BAABDK010000017.1"/>
</dbReference>
<evidence type="ECO:0000313" key="3">
    <source>
        <dbReference type="Proteomes" id="UP001501469"/>
    </source>
</evidence>
<feature type="chain" id="PRO_5045904822" evidence="1">
    <location>
        <begin position="22"/>
        <end position="222"/>
    </location>
</feature>
<proteinExistence type="predicted"/>
<evidence type="ECO:0000256" key="1">
    <source>
        <dbReference type="SAM" id="SignalP"/>
    </source>
</evidence>
<dbReference type="EMBL" id="BAABDK010000017">
    <property type="protein sequence ID" value="GAA4037455.1"/>
    <property type="molecule type" value="Genomic_DNA"/>
</dbReference>
<dbReference type="Proteomes" id="UP001501469">
    <property type="component" value="Unassembled WGS sequence"/>
</dbReference>
<comment type="caution">
    <text evidence="2">The sequence shown here is derived from an EMBL/GenBank/DDBJ whole genome shotgun (WGS) entry which is preliminary data.</text>
</comment>
<gene>
    <name evidence="2" type="ORF">GCM10022409_23110</name>
</gene>
<keyword evidence="3" id="KW-1185">Reference proteome</keyword>
<accession>A0ABP7U7M6</accession>
<sequence>MLSIITLCVAFWAGPTAPTQTAPTDTTRQFRGFANLPFAWGTAVLRKGKVVRAYLPTATTRGLETMVPYYLQAPGPGKLPNPKLLTAANVQWMRVGGQYWEVLRNNRNDEGSLAQRRQAGTVDLFLVQASATLILTALEPNPVLSSPAGATLPEMSPSPASWYLRRAMGPPVLVAQATFATQVAAFLHDDPELARRVATSQLGYRYAELESIIQQYNRRAHR</sequence>
<feature type="signal peptide" evidence="1">
    <location>
        <begin position="1"/>
        <end position="21"/>
    </location>
</feature>
<protein>
    <submittedName>
        <fullName evidence="2">Uncharacterized protein</fullName>
    </submittedName>
</protein>
<keyword evidence="1" id="KW-0732">Signal</keyword>
<reference evidence="3" key="1">
    <citation type="journal article" date="2019" name="Int. J. Syst. Evol. Microbiol.">
        <title>The Global Catalogue of Microorganisms (GCM) 10K type strain sequencing project: providing services to taxonomists for standard genome sequencing and annotation.</title>
        <authorList>
            <consortium name="The Broad Institute Genomics Platform"/>
            <consortium name="The Broad Institute Genome Sequencing Center for Infectious Disease"/>
            <person name="Wu L."/>
            <person name="Ma J."/>
        </authorList>
    </citation>
    <scope>NUCLEOTIDE SEQUENCE [LARGE SCALE GENOMIC DNA]</scope>
    <source>
        <strain evidence="3">JCM 17225</strain>
    </source>
</reference>